<sequence>MKTGVLFLLLSIFTSVYSLEVSSITTKTLPTTAKSIPTTSKTLYQTRCSTTTDYSLVSTKVPLKTVGASIPVYSAVPNISKVCTIGFNGCERMTTLLYGLPCERASYKPLPCKNVELIDNESIVAIGNISQNNIVLKDEQNLTMRNLHTDHFEYIVHDKTLYCYSKHYTQAKCGETITQKEYITVTVTVSESIPTSTGDDKQQMNNCAIKYGQCGGKDFKGPNCCVSGSTCSKVNEYYSQCI</sequence>
<gene>
    <name evidence="4" type="ORF">BCR32DRAFT_250294</name>
</gene>
<dbReference type="PROSITE" id="PS51164">
    <property type="entry name" value="CBM1_2"/>
    <property type="match status" value="1"/>
</dbReference>
<feature type="signal peptide" evidence="2">
    <location>
        <begin position="1"/>
        <end position="18"/>
    </location>
</feature>
<reference evidence="4 5" key="2">
    <citation type="submission" date="2016-08" db="EMBL/GenBank/DDBJ databases">
        <title>Pervasive Adenine N6-methylation of Active Genes in Fungi.</title>
        <authorList>
            <consortium name="DOE Joint Genome Institute"/>
            <person name="Mondo S.J."/>
            <person name="Dannebaum R.O."/>
            <person name="Kuo R.C."/>
            <person name="Labutti K."/>
            <person name="Haridas S."/>
            <person name="Kuo A."/>
            <person name="Salamov A."/>
            <person name="Ahrendt S.R."/>
            <person name="Lipzen A."/>
            <person name="Sullivan W."/>
            <person name="Andreopoulos W.B."/>
            <person name="Clum A."/>
            <person name="Lindquist E."/>
            <person name="Daum C."/>
            <person name="Ramamoorthy G.K."/>
            <person name="Gryganskyi A."/>
            <person name="Culley D."/>
            <person name="Magnuson J.K."/>
            <person name="James T.Y."/>
            <person name="O'Malley M.A."/>
            <person name="Stajich J.E."/>
            <person name="Spatafora J.W."/>
            <person name="Visel A."/>
            <person name="Grigoriev I.V."/>
        </authorList>
    </citation>
    <scope>NUCLEOTIDE SEQUENCE [LARGE SCALE GENOMIC DNA]</scope>
    <source>
        <strain evidence="4 5">S4</strain>
    </source>
</reference>
<dbReference type="SUPFAM" id="SSF57180">
    <property type="entry name" value="Cellulose-binding domain"/>
    <property type="match status" value="1"/>
</dbReference>
<evidence type="ECO:0000313" key="5">
    <source>
        <dbReference type="Proteomes" id="UP000193944"/>
    </source>
</evidence>
<dbReference type="Pfam" id="PF00734">
    <property type="entry name" value="CBM_1"/>
    <property type="match status" value="1"/>
</dbReference>
<comment type="caution">
    <text evidence="4">The sequence shown here is derived from an EMBL/GenBank/DDBJ whole genome shotgun (WGS) entry which is preliminary data.</text>
</comment>
<dbReference type="GO" id="GO:0030248">
    <property type="term" value="F:cellulose binding"/>
    <property type="evidence" value="ECO:0007669"/>
    <property type="project" value="InterPro"/>
</dbReference>
<evidence type="ECO:0000313" key="4">
    <source>
        <dbReference type="EMBL" id="ORX68909.1"/>
    </source>
</evidence>
<dbReference type="GO" id="GO:0005576">
    <property type="term" value="C:extracellular region"/>
    <property type="evidence" value="ECO:0007669"/>
    <property type="project" value="InterPro"/>
</dbReference>
<protein>
    <recommendedName>
        <fullName evidence="3">CBM1 domain-containing protein</fullName>
    </recommendedName>
</protein>
<keyword evidence="1 2" id="KW-0732">Signal</keyword>
<dbReference type="PROSITE" id="PS00562">
    <property type="entry name" value="CBM1_1"/>
    <property type="match status" value="1"/>
</dbReference>
<organism evidence="4 5">
    <name type="scientific">Anaeromyces robustus</name>
    <dbReference type="NCBI Taxonomy" id="1754192"/>
    <lineage>
        <taxon>Eukaryota</taxon>
        <taxon>Fungi</taxon>
        <taxon>Fungi incertae sedis</taxon>
        <taxon>Chytridiomycota</taxon>
        <taxon>Chytridiomycota incertae sedis</taxon>
        <taxon>Neocallimastigomycetes</taxon>
        <taxon>Neocallimastigales</taxon>
        <taxon>Neocallimastigaceae</taxon>
        <taxon>Anaeromyces</taxon>
    </lineage>
</organism>
<dbReference type="SMART" id="SM00236">
    <property type="entry name" value="fCBD"/>
    <property type="match status" value="1"/>
</dbReference>
<dbReference type="InterPro" id="IPR000254">
    <property type="entry name" value="CBD"/>
</dbReference>
<proteinExistence type="predicted"/>
<dbReference type="Proteomes" id="UP000193944">
    <property type="component" value="Unassembled WGS sequence"/>
</dbReference>
<dbReference type="OrthoDB" id="444269at2759"/>
<feature type="domain" description="CBM1" evidence="3">
    <location>
        <begin position="206"/>
        <end position="242"/>
    </location>
</feature>
<accession>A0A1Y1W5V0</accession>
<dbReference type="GO" id="GO:0005975">
    <property type="term" value="P:carbohydrate metabolic process"/>
    <property type="evidence" value="ECO:0007669"/>
    <property type="project" value="InterPro"/>
</dbReference>
<evidence type="ECO:0000259" key="3">
    <source>
        <dbReference type="PROSITE" id="PS51164"/>
    </source>
</evidence>
<reference evidence="4 5" key="1">
    <citation type="submission" date="2016-08" db="EMBL/GenBank/DDBJ databases">
        <title>A Parts List for Fungal Cellulosomes Revealed by Comparative Genomics.</title>
        <authorList>
            <consortium name="DOE Joint Genome Institute"/>
            <person name="Haitjema C.H."/>
            <person name="Gilmore S.P."/>
            <person name="Henske J.K."/>
            <person name="Solomon K.V."/>
            <person name="De Groot R."/>
            <person name="Kuo A."/>
            <person name="Mondo S.J."/>
            <person name="Salamov A.A."/>
            <person name="Labutti K."/>
            <person name="Zhao Z."/>
            <person name="Chiniquy J."/>
            <person name="Barry K."/>
            <person name="Brewer H.M."/>
            <person name="Purvine S.O."/>
            <person name="Wright A.T."/>
            <person name="Boxma B."/>
            <person name="Van Alen T."/>
            <person name="Hackstein J.H."/>
            <person name="Baker S.E."/>
            <person name="Grigoriev I.V."/>
            <person name="O'Malley M.A."/>
        </authorList>
    </citation>
    <scope>NUCLEOTIDE SEQUENCE [LARGE SCALE GENOMIC DNA]</scope>
    <source>
        <strain evidence="4 5">S4</strain>
    </source>
</reference>
<dbReference type="EMBL" id="MCFG01000420">
    <property type="protein sequence ID" value="ORX68909.1"/>
    <property type="molecule type" value="Genomic_DNA"/>
</dbReference>
<dbReference type="InterPro" id="IPR035971">
    <property type="entry name" value="CBD_sf"/>
</dbReference>
<evidence type="ECO:0000256" key="1">
    <source>
        <dbReference type="ARBA" id="ARBA00022729"/>
    </source>
</evidence>
<dbReference type="AlphaFoldDB" id="A0A1Y1W5V0"/>
<evidence type="ECO:0000256" key="2">
    <source>
        <dbReference type="SAM" id="SignalP"/>
    </source>
</evidence>
<keyword evidence="5" id="KW-1185">Reference proteome</keyword>
<feature type="chain" id="PRO_5010997860" description="CBM1 domain-containing protein" evidence="2">
    <location>
        <begin position="19"/>
        <end position="242"/>
    </location>
</feature>
<name>A0A1Y1W5V0_9FUNG</name>